<dbReference type="Proteomes" id="UP001617427">
    <property type="component" value="Unassembled WGS sequence"/>
</dbReference>
<dbReference type="SUPFAM" id="SSF55729">
    <property type="entry name" value="Acyl-CoA N-acyltransferases (Nat)"/>
    <property type="match status" value="1"/>
</dbReference>
<reference evidence="2 3" key="1">
    <citation type="submission" date="2024-10" db="EMBL/GenBank/DDBJ databases">
        <title>The Natural Products Discovery Center: Release of the First 8490 Sequenced Strains for Exploring Actinobacteria Biosynthetic Diversity.</title>
        <authorList>
            <person name="Kalkreuter E."/>
            <person name="Kautsar S.A."/>
            <person name="Yang D."/>
            <person name="Bader C.D."/>
            <person name="Teijaro C.N."/>
            <person name="Fluegel L."/>
            <person name="Davis C.M."/>
            <person name="Simpson J.R."/>
            <person name="Lauterbach L."/>
            <person name="Steele A.D."/>
            <person name="Gui C."/>
            <person name="Meng S."/>
            <person name="Li G."/>
            <person name="Viehrig K."/>
            <person name="Ye F."/>
            <person name="Su P."/>
            <person name="Kiefer A.F."/>
            <person name="Nichols A."/>
            <person name="Cepeda A.J."/>
            <person name="Yan W."/>
            <person name="Fan B."/>
            <person name="Jiang Y."/>
            <person name="Adhikari A."/>
            <person name="Zheng C.-J."/>
            <person name="Schuster L."/>
            <person name="Cowan T.M."/>
            <person name="Smanski M.J."/>
            <person name="Chevrette M.G."/>
            <person name="De Carvalho L.P.S."/>
            <person name="Shen B."/>
        </authorList>
    </citation>
    <scope>NUCLEOTIDE SEQUENCE [LARGE SCALE GENOMIC DNA]</scope>
    <source>
        <strain evidence="2 3">NPDC087045</strain>
    </source>
</reference>
<proteinExistence type="predicted"/>
<feature type="domain" description="BioF2-like acetyltransferase" evidence="1">
    <location>
        <begin position="198"/>
        <end position="347"/>
    </location>
</feature>
<evidence type="ECO:0000313" key="3">
    <source>
        <dbReference type="Proteomes" id="UP001617427"/>
    </source>
</evidence>
<evidence type="ECO:0000259" key="1">
    <source>
        <dbReference type="Pfam" id="PF13480"/>
    </source>
</evidence>
<dbReference type="EMBL" id="JBIUZV010000002">
    <property type="protein sequence ID" value="MFJ3044992.1"/>
    <property type="molecule type" value="Genomic_DNA"/>
</dbReference>
<organism evidence="2 3">
    <name type="scientific">Herbaspirillum chlorophenolicum</name>
    <dbReference type="NCBI Taxonomy" id="211589"/>
    <lineage>
        <taxon>Bacteria</taxon>
        <taxon>Pseudomonadati</taxon>
        <taxon>Pseudomonadota</taxon>
        <taxon>Betaproteobacteria</taxon>
        <taxon>Burkholderiales</taxon>
        <taxon>Oxalobacteraceae</taxon>
        <taxon>Herbaspirillum</taxon>
    </lineage>
</organism>
<sequence length="404" mass="45136">MRIEPAAMPLAVPGLNPGALQVRVFTSLEAAQARWEAAEQACAGYGFQRFAWLAHWQRQLGQRQGWRLALTEVCDAGDRTLMFIPFGLRPQAGLRVLGLLGGEVTDYNACLLHPDFVRQVPTGCWEAFWQALRSALPPFDLVRIGRSPLQIEHLASGEMFDNPLTYWPQARAAWQLERAHIATLGESFEAFQKTRSAKMFADTRRQRRRLEELCPGGVRIVLRAAGAEQDAIVAAMARQKARRWRETGSHDVFAEPGYLDFYQGLAADCGGTEGWVQVSALFVGEDIVATHWGMAHGRRFYWIMPGYEDGAWGRYSVGRVLMDAVVQDCIARGFALFDLTVGDEAYKALWADHELALASFEAGVSWRGKGVVALRRLLRAAKEKARSHRGLRNLVRRLSGKAPL</sequence>
<keyword evidence="3" id="KW-1185">Reference proteome</keyword>
<comment type="caution">
    <text evidence="2">The sequence shown here is derived from an EMBL/GenBank/DDBJ whole genome shotgun (WGS) entry which is preliminary data.</text>
</comment>
<name>A0ABW8EWS5_9BURK</name>
<dbReference type="Gene3D" id="3.40.630.30">
    <property type="match status" value="1"/>
</dbReference>
<gene>
    <name evidence="2" type="ORF">ACIPEN_04075</name>
</gene>
<dbReference type="InterPro" id="IPR038740">
    <property type="entry name" value="BioF2-like_GNAT_dom"/>
</dbReference>
<accession>A0ABW8EWS5</accession>
<dbReference type="RefSeq" id="WP_402698468.1">
    <property type="nucleotide sequence ID" value="NZ_JBIUZV010000002.1"/>
</dbReference>
<dbReference type="Pfam" id="PF13480">
    <property type="entry name" value="Acetyltransf_6"/>
    <property type="match status" value="1"/>
</dbReference>
<evidence type="ECO:0000313" key="2">
    <source>
        <dbReference type="EMBL" id="MFJ3044992.1"/>
    </source>
</evidence>
<dbReference type="InterPro" id="IPR016181">
    <property type="entry name" value="Acyl_CoA_acyltransferase"/>
</dbReference>
<protein>
    <submittedName>
        <fullName evidence="2">GNAT family N-acetyltransferase</fullName>
    </submittedName>
</protein>